<keyword evidence="3 6" id="KW-0863">Zinc-finger</keyword>
<dbReference type="GO" id="GO:0000978">
    <property type="term" value="F:RNA polymerase II cis-regulatory region sequence-specific DNA binding"/>
    <property type="evidence" value="ECO:0007669"/>
    <property type="project" value="TreeGrafter"/>
</dbReference>
<keyword evidence="2" id="KW-0677">Repeat</keyword>
<reference evidence="9 10" key="1">
    <citation type="submission" date="2020-08" db="EMBL/GenBank/DDBJ databases">
        <title>Plant Genome Project.</title>
        <authorList>
            <person name="Zhang R.-G."/>
        </authorList>
    </citation>
    <scope>NUCLEOTIDE SEQUENCE [LARGE SCALE GENOMIC DNA]</scope>
    <source>
        <tissue evidence="9">Rhizome</tissue>
    </source>
</reference>
<evidence type="ECO:0000256" key="2">
    <source>
        <dbReference type="ARBA" id="ARBA00022737"/>
    </source>
</evidence>
<gene>
    <name evidence="9" type="ORF">ZIOFF_013350</name>
</gene>
<evidence type="ECO:0000256" key="6">
    <source>
        <dbReference type="PROSITE-ProRule" id="PRU00042"/>
    </source>
</evidence>
<evidence type="ECO:0000256" key="3">
    <source>
        <dbReference type="ARBA" id="ARBA00022771"/>
    </source>
</evidence>
<dbReference type="GO" id="GO:0000785">
    <property type="term" value="C:chromatin"/>
    <property type="evidence" value="ECO:0007669"/>
    <property type="project" value="TreeGrafter"/>
</dbReference>
<dbReference type="GO" id="GO:0031519">
    <property type="term" value="C:PcG protein complex"/>
    <property type="evidence" value="ECO:0007669"/>
    <property type="project" value="TreeGrafter"/>
</dbReference>
<dbReference type="PROSITE" id="PS00028">
    <property type="entry name" value="ZINC_FINGER_C2H2_1"/>
    <property type="match status" value="3"/>
</dbReference>
<keyword evidence="4" id="KW-0862">Zinc</keyword>
<accession>A0A8J5HBN5</accession>
<evidence type="ECO:0000256" key="4">
    <source>
        <dbReference type="ARBA" id="ARBA00022833"/>
    </source>
</evidence>
<comment type="caution">
    <text evidence="9">The sequence shown here is derived from an EMBL/GenBank/DDBJ whole genome shotgun (WGS) entry which is preliminary data.</text>
</comment>
<protein>
    <recommendedName>
        <fullName evidence="8">C2H2-type domain-containing protein</fullName>
    </recommendedName>
</protein>
<sequence>MDLALNRPAAERRLGNKVCRPTSVRWFKEWVPQDLVATGGKCYLFNPPDDCFLEDIVKALNENPRETEEERKPEPATEVLFLCSYEVMRPEITFPLVVSVLQMLSVVLKFLDSSKLKRHYLIHTGERDFICPREGCGKAFSLDFNLRAHMKTHLVENYHVCPNLECGKRYINEGKLRTHMKMHNDKYGMIETLKHTPIVEKPLPTFKATASGYGSASALRPFTCPYEGCDKAYIHEYKLNLHFKREHPGHNSEENGKLATAAEHAMEEVSDQETYLLRSSLGKNAKRRKPYPTSQPSPAKYGKTPNLAPTPRHSVKKQWPSKDVQEEDSEETEEDGDNVDGDGWRYPETEGEE</sequence>
<dbReference type="PANTHER" id="PTHR14003:SF1">
    <property type="entry name" value="ZINC FINGER TRANSCRIPTION FACTOR YY1"/>
    <property type="match status" value="1"/>
</dbReference>
<dbReference type="FunFam" id="3.30.160.60:FF:000221">
    <property type="entry name" value="Zinc finger protein 410"/>
    <property type="match status" value="1"/>
</dbReference>
<evidence type="ECO:0000256" key="5">
    <source>
        <dbReference type="ARBA" id="ARBA00023159"/>
    </source>
</evidence>
<feature type="domain" description="C2H2-type" evidence="8">
    <location>
        <begin position="129"/>
        <end position="158"/>
    </location>
</feature>
<dbReference type="Proteomes" id="UP000734854">
    <property type="component" value="Unassembled WGS sequence"/>
</dbReference>
<name>A0A8J5HBN5_ZINOF</name>
<dbReference type="SUPFAM" id="SSF57667">
    <property type="entry name" value="beta-beta-alpha zinc fingers"/>
    <property type="match status" value="2"/>
</dbReference>
<keyword evidence="5" id="KW-0010">Activator</keyword>
<proteinExistence type="predicted"/>
<dbReference type="InterPro" id="IPR036236">
    <property type="entry name" value="Znf_C2H2_sf"/>
</dbReference>
<dbReference type="AlphaFoldDB" id="A0A8J5HBN5"/>
<dbReference type="SMART" id="SM00355">
    <property type="entry name" value="ZnF_C2H2"/>
    <property type="match status" value="3"/>
</dbReference>
<feature type="region of interest" description="Disordered" evidence="7">
    <location>
        <begin position="280"/>
        <end position="353"/>
    </location>
</feature>
<feature type="domain" description="C2H2-type" evidence="8">
    <location>
        <begin position="159"/>
        <end position="188"/>
    </location>
</feature>
<dbReference type="GO" id="GO:0000981">
    <property type="term" value="F:DNA-binding transcription factor activity, RNA polymerase II-specific"/>
    <property type="evidence" value="ECO:0007669"/>
    <property type="project" value="TreeGrafter"/>
</dbReference>
<dbReference type="InterPro" id="IPR013087">
    <property type="entry name" value="Znf_C2H2_type"/>
</dbReference>
<dbReference type="GO" id="GO:0008270">
    <property type="term" value="F:zinc ion binding"/>
    <property type="evidence" value="ECO:0007669"/>
    <property type="project" value="UniProtKB-KW"/>
</dbReference>
<feature type="compositionally biased region" description="Basic and acidic residues" evidence="7">
    <location>
        <begin position="342"/>
        <end position="353"/>
    </location>
</feature>
<dbReference type="PANTHER" id="PTHR14003">
    <property type="entry name" value="TRANSCRIPTIONAL REPRESSOR PROTEIN YY"/>
    <property type="match status" value="1"/>
</dbReference>
<organism evidence="9 10">
    <name type="scientific">Zingiber officinale</name>
    <name type="common">Ginger</name>
    <name type="synonym">Amomum zingiber</name>
    <dbReference type="NCBI Taxonomy" id="94328"/>
    <lineage>
        <taxon>Eukaryota</taxon>
        <taxon>Viridiplantae</taxon>
        <taxon>Streptophyta</taxon>
        <taxon>Embryophyta</taxon>
        <taxon>Tracheophyta</taxon>
        <taxon>Spermatophyta</taxon>
        <taxon>Magnoliopsida</taxon>
        <taxon>Liliopsida</taxon>
        <taxon>Zingiberales</taxon>
        <taxon>Zingiberaceae</taxon>
        <taxon>Zingiber</taxon>
    </lineage>
</organism>
<feature type="compositionally biased region" description="Acidic residues" evidence="7">
    <location>
        <begin position="325"/>
        <end position="340"/>
    </location>
</feature>
<keyword evidence="1" id="KW-0479">Metal-binding</keyword>
<dbReference type="Pfam" id="PF00096">
    <property type="entry name" value="zf-C2H2"/>
    <property type="match status" value="2"/>
</dbReference>
<dbReference type="PROSITE" id="PS50157">
    <property type="entry name" value="ZINC_FINGER_C2H2_2"/>
    <property type="match status" value="3"/>
</dbReference>
<feature type="domain" description="C2H2-type" evidence="8">
    <location>
        <begin position="222"/>
        <end position="252"/>
    </location>
</feature>
<evidence type="ECO:0000259" key="8">
    <source>
        <dbReference type="PROSITE" id="PS50157"/>
    </source>
</evidence>
<evidence type="ECO:0000313" key="10">
    <source>
        <dbReference type="Proteomes" id="UP000734854"/>
    </source>
</evidence>
<dbReference type="EMBL" id="JACMSC010000004">
    <property type="protein sequence ID" value="KAG6523490.1"/>
    <property type="molecule type" value="Genomic_DNA"/>
</dbReference>
<evidence type="ECO:0000256" key="1">
    <source>
        <dbReference type="ARBA" id="ARBA00022723"/>
    </source>
</evidence>
<dbReference type="GO" id="GO:0005667">
    <property type="term" value="C:transcription regulator complex"/>
    <property type="evidence" value="ECO:0007669"/>
    <property type="project" value="TreeGrafter"/>
</dbReference>
<keyword evidence="10" id="KW-1185">Reference proteome</keyword>
<dbReference type="Gene3D" id="3.30.160.60">
    <property type="entry name" value="Classic Zinc Finger"/>
    <property type="match status" value="3"/>
</dbReference>
<evidence type="ECO:0000256" key="7">
    <source>
        <dbReference type="SAM" id="MobiDB-lite"/>
    </source>
</evidence>
<evidence type="ECO:0000313" key="9">
    <source>
        <dbReference type="EMBL" id="KAG6523490.1"/>
    </source>
</evidence>